<feature type="non-terminal residue" evidence="2">
    <location>
        <position position="1"/>
    </location>
</feature>
<dbReference type="OrthoDB" id="3473305at2759"/>
<dbReference type="AlphaFoldDB" id="A0A3E2H969"/>
<reference evidence="2 3" key="1">
    <citation type="submission" date="2018-05" db="EMBL/GenBank/DDBJ databases">
        <title>Draft genome sequence of Scytalidium lignicola DSM 105466, a ubiquitous saprotrophic fungus.</title>
        <authorList>
            <person name="Buettner E."/>
            <person name="Gebauer A.M."/>
            <person name="Hofrichter M."/>
            <person name="Liers C."/>
            <person name="Kellner H."/>
        </authorList>
    </citation>
    <scope>NUCLEOTIDE SEQUENCE [LARGE SCALE GENOMIC DNA]</scope>
    <source>
        <strain evidence="2 3">DSM 105466</strain>
    </source>
</reference>
<dbReference type="InterPro" id="IPR045518">
    <property type="entry name" value="2EXR"/>
</dbReference>
<dbReference type="EMBL" id="NCSJ02000112">
    <property type="protein sequence ID" value="RFU29986.1"/>
    <property type="molecule type" value="Genomic_DNA"/>
</dbReference>
<organism evidence="2 3">
    <name type="scientific">Scytalidium lignicola</name>
    <name type="common">Hyphomycete</name>
    <dbReference type="NCBI Taxonomy" id="5539"/>
    <lineage>
        <taxon>Eukaryota</taxon>
        <taxon>Fungi</taxon>
        <taxon>Dikarya</taxon>
        <taxon>Ascomycota</taxon>
        <taxon>Pezizomycotina</taxon>
        <taxon>Leotiomycetes</taxon>
        <taxon>Leotiomycetes incertae sedis</taxon>
        <taxon>Scytalidium</taxon>
    </lineage>
</organism>
<dbReference type="OMA" id="SPHACIY"/>
<comment type="caution">
    <text evidence="2">The sequence shown here is derived from an EMBL/GenBank/DDBJ whole genome shotgun (WGS) entry which is preliminary data.</text>
</comment>
<feature type="non-terminal residue" evidence="2">
    <location>
        <position position="217"/>
    </location>
</feature>
<protein>
    <recommendedName>
        <fullName evidence="1">2EXR domain-containing protein</fullName>
    </recommendedName>
</protein>
<sequence>MEINTDPQFHKFPLLPSELRLKIWSLALDISRTIKVNLKKDIVRPGPGHRYAQSFNSPTPVPALLHTCRESRFEGLTIYKPCFTTRHSPNYIYVCFDRDVVEIADNVICYIGEEECRELQSLIVQVKDFAYFGHYNMETLMSMSALTNLRLVVDSVTGRLGWDTESEYPYLWSLTRDFEEARRLNPNWVRPTVYIVDAKTGKEVSVLAGGVWTPEED</sequence>
<gene>
    <name evidence="2" type="ORF">B7463_g6378</name>
</gene>
<dbReference type="Pfam" id="PF20150">
    <property type="entry name" value="2EXR"/>
    <property type="match status" value="1"/>
</dbReference>
<name>A0A3E2H969_SCYLI</name>
<dbReference type="PANTHER" id="PTHR35910">
    <property type="entry name" value="2EXR DOMAIN-CONTAINING PROTEIN"/>
    <property type="match status" value="1"/>
</dbReference>
<feature type="domain" description="2EXR" evidence="1">
    <location>
        <begin position="9"/>
        <end position="101"/>
    </location>
</feature>
<dbReference type="PANTHER" id="PTHR35910:SF1">
    <property type="entry name" value="2EXR DOMAIN-CONTAINING PROTEIN"/>
    <property type="match status" value="1"/>
</dbReference>
<evidence type="ECO:0000313" key="2">
    <source>
        <dbReference type="EMBL" id="RFU29986.1"/>
    </source>
</evidence>
<evidence type="ECO:0000259" key="1">
    <source>
        <dbReference type="Pfam" id="PF20150"/>
    </source>
</evidence>
<accession>A0A3E2H969</accession>
<evidence type="ECO:0000313" key="3">
    <source>
        <dbReference type="Proteomes" id="UP000258309"/>
    </source>
</evidence>
<keyword evidence="3" id="KW-1185">Reference proteome</keyword>
<proteinExistence type="predicted"/>
<dbReference type="Proteomes" id="UP000258309">
    <property type="component" value="Unassembled WGS sequence"/>
</dbReference>